<reference evidence="2 3" key="1">
    <citation type="journal article" date="2013" name="Genome Biol.">
        <title>The genome sequence of the most widely cultivated cacao type and its use to identify candidate genes regulating pod color.</title>
        <authorList>
            <person name="Motamayor J.C."/>
            <person name="Mockaitis K."/>
            <person name="Schmutz J."/>
            <person name="Haiminen N."/>
            <person name="Iii D.L."/>
            <person name="Cornejo O."/>
            <person name="Findley S.D."/>
            <person name="Zheng P."/>
            <person name="Utro F."/>
            <person name="Royaert S."/>
            <person name="Saski C."/>
            <person name="Jenkins J."/>
            <person name="Podicheti R."/>
            <person name="Zhao M."/>
            <person name="Scheffler B.E."/>
            <person name="Stack J.C."/>
            <person name="Feltus F.A."/>
            <person name="Mustiga G.M."/>
            <person name="Amores F."/>
            <person name="Phillips W."/>
            <person name="Marelli J.P."/>
            <person name="May G.D."/>
            <person name="Shapiro H."/>
            <person name="Ma J."/>
            <person name="Bustamante C.D."/>
            <person name="Schnell R.J."/>
            <person name="Main D."/>
            <person name="Gilbert D."/>
            <person name="Parida L."/>
            <person name="Kuhn D.N."/>
        </authorList>
    </citation>
    <scope>NUCLEOTIDE SEQUENCE [LARGE SCALE GENOMIC DNA]</scope>
    <source>
        <strain evidence="3">cv. Matina 1-6</strain>
    </source>
</reference>
<keyword evidence="3" id="KW-1185">Reference proteome</keyword>
<dbReference type="EMBL" id="CM001881">
    <property type="protein sequence ID" value="EOY21874.1"/>
    <property type="molecule type" value="Genomic_DNA"/>
</dbReference>
<protein>
    <submittedName>
        <fullName evidence="2">Uncharacterized protein</fullName>
    </submittedName>
</protein>
<evidence type="ECO:0000313" key="2">
    <source>
        <dbReference type="EMBL" id="EOY21874.1"/>
    </source>
</evidence>
<gene>
    <name evidence="2" type="ORF">TCM_014021</name>
</gene>
<evidence type="ECO:0000313" key="3">
    <source>
        <dbReference type="Proteomes" id="UP000026915"/>
    </source>
</evidence>
<organism evidence="2 3">
    <name type="scientific">Theobroma cacao</name>
    <name type="common">Cacao</name>
    <name type="synonym">Cocoa</name>
    <dbReference type="NCBI Taxonomy" id="3641"/>
    <lineage>
        <taxon>Eukaryota</taxon>
        <taxon>Viridiplantae</taxon>
        <taxon>Streptophyta</taxon>
        <taxon>Embryophyta</taxon>
        <taxon>Tracheophyta</taxon>
        <taxon>Spermatophyta</taxon>
        <taxon>Magnoliopsida</taxon>
        <taxon>eudicotyledons</taxon>
        <taxon>Gunneridae</taxon>
        <taxon>Pentapetalae</taxon>
        <taxon>rosids</taxon>
        <taxon>malvids</taxon>
        <taxon>Malvales</taxon>
        <taxon>Malvaceae</taxon>
        <taxon>Byttnerioideae</taxon>
        <taxon>Theobroma</taxon>
    </lineage>
</organism>
<name>A0A061G4A7_THECC</name>
<dbReference type="AlphaFoldDB" id="A0A061G4A7"/>
<accession>A0A061G4A7</accession>
<feature type="transmembrane region" description="Helical" evidence="1">
    <location>
        <begin position="35"/>
        <end position="63"/>
    </location>
</feature>
<keyword evidence="1" id="KW-0472">Membrane</keyword>
<sequence>MLKWVSCFACVAMPSLRLSISSYHPASYVLGYKKFLYVFLRSWFCLHLSLHSFSLFISLIRVFSSGNDFRICDCLLFFFFTFLFLCCVLSCFILLFELLILLFGLLNFCSLWDEIFILFYIVLRIAMNLFDLSCCSSCYYESILNFPFAIPCWEKMRYFVLNFT</sequence>
<keyword evidence="1" id="KW-1133">Transmembrane helix</keyword>
<proteinExistence type="predicted"/>
<feature type="transmembrane region" description="Helical" evidence="1">
    <location>
        <begin position="75"/>
        <end position="96"/>
    </location>
</feature>
<evidence type="ECO:0000256" key="1">
    <source>
        <dbReference type="SAM" id="Phobius"/>
    </source>
</evidence>
<dbReference type="Proteomes" id="UP000026915">
    <property type="component" value="Chromosome 3"/>
</dbReference>
<dbReference type="Gramene" id="EOY21874">
    <property type="protein sequence ID" value="EOY21874"/>
    <property type="gene ID" value="TCM_014021"/>
</dbReference>
<feature type="transmembrane region" description="Helical" evidence="1">
    <location>
        <begin position="102"/>
        <end position="123"/>
    </location>
</feature>
<dbReference type="InParanoid" id="A0A061G4A7"/>
<keyword evidence="1" id="KW-0812">Transmembrane</keyword>
<dbReference type="HOGENOM" id="CLU_1621937_0_0_1"/>